<evidence type="ECO:0000256" key="3">
    <source>
        <dbReference type="SAM" id="MobiDB-lite"/>
    </source>
</evidence>
<dbReference type="GO" id="GO:0044778">
    <property type="term" value="P:meiotic DNA integrity checkpoint signaling"/>
    <property type="evidence" value="ECO:0007669"/>
    <property type="project" value="TreeGrafter"/>
</dbReference>
<evidence type="ECO:0000256" key="2">
    <source>
        <dbReference type="ARBA" id="ARBA00023242"/>
    </source>
</evidence>
<feature type="region of interest" description="Disordered" evidence="3">
    <location>
        <begin position="124"/>
        <end position="150"/>
    </location>
</feature>
<dbReference type="RefSeq" id="XP_024328756.1">
    <property type="nucleotide sequence ID" value="XM_024464115.1"/>
</dbReference>
<feature type="compositionally biased region" description="Basic and acidic residues" evidence="3">
    <location>
        <begin position="141"/>
        <end position="150"/>
    </location>
</feature>
<reference evidence="5" key="1">
    <citation type="submission" date="2016-03" db="EMBL/GenBank/DDBJ databases">
        <title>Updated assembly of Pseudogymnoascus destructans, the fungus causing white-nose syndrome of bats.</title>
        <authorList>
            <person name="Palmer J.M."/>
            <person name="Drees K.P."/>
            <person name="Foster J.T."/>
            <person name="Lindner D.L."/>
        </authorList>
    </citation>
    <scope>NUCLEOTIDE SEQUENCE [LARGE SCALE GENOMIC DNA]</scope>
    <source>
        <strain evidence="5">20631-21</strain>
    </source>
</reference>
<organism evidence="5">
    <name type="scientific">Pseudogymnoascus destructans</name>
    <dbReference type="NCBI Taxonomy" id="655981"/>
    <lineage>
        <taxon>Eukaryota</taxon>
        <taxon>Fungi</taxon>
        <taxon>Dikarya</taxon>
        <taxon>Ascomycota</taxon>
        <taxon>Pezizomycotina</taxon>
        <taxon>Leotiomycetes</taxon>
        <taxon>Thelebolales</taxon>
        <taxon>Thelebolaceae</taxon>
        <taxon>Pseudogymnoascus</taxon>
    </lineage>
</organism>
<protein>
    <recommendedName>
        <fullName evidence="4">2EXR domain-containing protein</fullName>
    </recommendedName>
</protein>
<evidence type="ECO:0000259" key="4">
    <source>
        <dbReference type="Pfam" id="PF20150"/>
    </source>
</evidence>
<dbReference type="GO" id="GO:0033314">
    <property type="term" value="P:mitotic DNA replication checkpoint signaling"/>
    <property type="evidence" value="ECO:0007669"/>
    <property type="project" value="TreeGrafter"/>
</dbReference>
<dbReference type="GO" id="GO:0035861">
    <property type="term" value="C:site of double-strand break"/>
    <property type="evidence" value="ECO:0007669"/>
    <property type="project" value="TreeGrafter"/>
</dbReference>
<feature type="domain" description="2EXR" evidence="4">
    <location>
        <begin position="680"/>
        <end position="762"/>
    </location>
</feature>
<dbReference type="PANTHER" id="PTHR12900">
    <property type="entry name" value="MITOTIC AND DNA DAMAGE CHECKPOINT PROTEIN HUS1"/>
    <property type="match status" value="1"/>
</dbReference>
<dbReference type="EMBL" id="KV441386">
    <property type="protein sequence ID" value="OAF63490.1"/>
    <property type="molecule type" value="Genomic_DNA"/>
</dbReference>
<comment type="subcellular location">
    <subcellularLocation>
        <location evidence="1">Nucleus</location>
    </subcellularLocation>
</comment>
<proteinExistence type="predicted"/>
<dbReference type="GO" id="GO:0000723">
    <property type="term" value="P:telomere maintenance"/>
    <property type="evidence" value="ECO:0007669"/>
    <property type="project" value="TreeGrafter"/>
</dbReference>
<evidence type="ECO:0000313" key="5">
    <source>
        <dbReference type="EMBL" id="OAF63490.1"/>
    </source>
</evidence>
<dbReference type="PANTHER" id="PTHR12900:SF0">
    <property type="entry name" value="CHECKPOINT PROTEIN"/>
    <property type="match status" value="1"/>
</dbReference>
<dbReference type="GO" id="GO:0006289">
    <property type="term" value="P:nucleotide-excision repair"/>
    <property type="evidence" value="ECO:0007669"/>
    <property type="project" value="TreeGrafter"/>
</dbReference>
<sequence length="928" mass="104935">MRFKTSLRNIKTFSKLTASLATLGKIAWVRLDDENVRFTIIPEQGSQVWACISIDSLFYEYSVQSRIENNTINIELPLAPLQTALRSAENATSASLRLTKRDGDAILSLTIITNTVSAGNTNGFLRNRRDDDPFADDDFHEESLDSRSAAERETIVTQEIPIRVLSPEGVEGIHEPKVRDSDVHILLPPLLQLKAISDRFTKLAFATTTNTAAAVNSTANTPKLELSANMHGSLKLSITTDALNIESVWNDLTNPDLEPNHIEGDVDDLPTEKMRAAGPDAWATVRIDGKDWSRVLSVGRLGGKVIACFVDNHALILYVYLANYEDPEAKESVLTLICSLMFGGFNACIYLKMPPKRCIEDVDPAVREAVKRIRKLTFHDGATIDGCLEAYLKHQAIDPAVKSLKHQRQHRDAARFRERMEAAATKTLYEAAGLPEPSPDDEEAKKPWYLADDMDLGEDEELVEKMDSDVEDMITGGRVETRQGKNPTTSARGRSDGFNPSVYFTPYSAIKRDVFDRVIPGLETYQQPSEEEKTAATFKSHAILKAAFKTHPQEIMQRLSDAEFMTFGKSNERNFPSVDKESVDRFGRATFNFTMAFPATTLDKTIKGTVIKLKSPAKDGTTKLRVMNVSASPLWSGRTGLHTQPDRRCRMIQLNRLSLEEIHLGDYYAHAFHPVAPHQFPRFAELPVLVQDLIWEFSFESRVVEIQYDPKFTRIWSPTKWPAQSLACKQSSAIMRRVYEISPFGDATARRGLLFNFDIDVLFLTFEKRDLVNREGQVPLRIKKQSKVVVSFLQSLPPAQLPKILHLGLDMQTWKMIEYDMYQLRRRRHKVRGQERFILPILTGLMSFRIIENYNVGCWRINRQMGFEAMSHENLVARQCPPRDLAVDMNSVRFDISELMAGRPAQPDGTHPCWWSGSGVMCMTRVAR</sequence>
<accession>A0A177ANR6</accession>
<dbReference type="InterPro" id="IPR045518">
    <property type="entry name" value="2EXR"/>
</dbReference>
<dbReference type="Pfam" id="PF04005">
    <property type="entry name" value="Hus1"/>
    <property type="match status" value="1"/>
</dbReference>
<dbReference type="GeneID" id="36283519"/>
<dbReference type="Gene3D" id="3.70.10.10">
    <property type="match status" value="1"/>
</dbReference>
<dbReference type="VEuPathDB" id="FungiDB:GMDG_03212"/>
<gene>
    <name evidence="5" type="ORF">VC83_00421</name>
</gene>
<dbReference type="Proteomes" id="UP000077154">
    <property type="component" value="Unassembled WGS sequence"/>
</dbReference>
<dbReference type="GO" id="GO:0030896">
    <property type="term" value="C:checkpoint clamp complex"/>
    <property type="evidence" value="ECO:0007669"/>
    <property type="project" value="InterPro"/>
</dbReference>
<dbReference type="Pfam" id="PF20150">
    <property type="entry name" value="2EXR"/>
    <property type="match status" value="1"/>
</dbReference>
<dbReference type="VEuPathDB" id="FungiDB:GMDG_03211"/>
<dbReference type="AlphaFoldDB" id="A0A177ANR6"/>
<dbReference type="InterPro" id="IPR007150">
    <property type="entry name" value="HUS1/Mec3"/>
</dbReference>
<dbReference type="GO" id="GO:0000724">
    <property type="term" value="P:double-strand break repair via homologous recombination"/>
    <property type="evidence" value="ECO:0007669"/>
    <property type="project" value="TreeGrafter"/>
</dbReference>
<dbReference type="OrthoDB" id="419537at2759"/>
<dbReference type="GO" id="GO:0031573">
    <property type="term" value="P:mitotic intra-S DNA damage checkpoint signaling"/>
    <property type="evidence" value="ECO:0007669"/>
    <property type="project" value="TreeGrafter"/>
</dbReference>
<evidence type="ECO:0000256" key="1">
    <source>
        <dbReference type="ARBA" id="ARBA00004123"/>
    </source>
</evidence>
<name>A0A177ANR6_9PEZI</name>
<keyword evidence="2" id="KW-0539">Nucleus</keyword>